<dbReference type="Proteomes" id="UP000242258">
    <property type="component" value="Unassembled WGS sequence"/>
</dbReference>
<dbReference type="SMART" id="SM00448">
    <property type="entry name" value="REC"/>
    <property type="match status" value="1"/>
</dbReference>
<organism evidence="8 9">
    <name type="scientific">Rheinheimera salexigens</name>
    <dbReference type="NCBI Taxonomy" id="1628148"/>
    <lineage>
        <taxon>Bacteria</taxon>
        <taxon>Pseudomonadati</taxon>
        <taxon>Pseudomonadota</taxon>
        <taxon>Gammaproteobacteria</taxon>
        <taxon>Chromatiales</taxon>
        <taxon>Chromatiaceae</taxon>
        <taxon>Rheinheimera</taxon>
    </lineage>
</organism>
<feature type="domain" description="Response regulatory" evidence="6">
    <location>
        <begin position="2"/>
        <end position="116"/>
    </location>
</feature>
<dbReference type="Pfam" id="PF00486">
    <property type="entry name" value="Trans_reg_C"/>
    <property type="match status" value="1"/>
</dbReference>
<gene>
    <name evidence="8" type="ORF">BI198_10305</name>
</gene>
<evidence type="ECO:0000256" key="2">
    <source>
        <dbReference type="ARBA" id="ARBA00023125"/>
    </source>
</evidence>
<evidence type="ECO:0000256" key="3">
    <source>
        <dbReference type="ARBA" id="ARBA00023163"/>
    </source>
</evidence>
<dbReference type="Gene3D" id="6.10.250.690">
    <property type="match status" value="1"/>
</dbReference>
<dbReference type="AlphaFoldDB" id="A0A1E7Q758"/>
<dbReference type="CDD" id="cd00383">
    <property type="entry name" value="trans_reg_C"/>
    <property type="match status" value="1"/>
</dbReference>
<protein>
    <submittedName>
        <fullName evidence="8">Two-component system response regulator</fullName>
    </submittedName>
</protein>
<evidence type="ECO:0000259" key="6">
    <source>
        <dbReference type="PROSITE" id="PS50110"/>
    </source>
</evidence>
<feature type="domain" description="OmpR/PhoB-type" evidence="7">
    <location>
        <begin position="125"/>
        <end position="223"/>
    </location>
</feature>
<name>A0A1E7Q758_9GAMM</name>
<dbReference type="InterPro" id="IPR039420">
    <property type="entry name" value="WalR-like"/>
</dbReference>
<dbReference type="SUPFAM" id="SSF52172">
    <property type="entry name" value="CheY-like"/>
    <property type="match status" value="1"/>
</dbReference>
<comment type="caution">
    <text evidence="8">The sequence shown here is derived from an EMBL/GenBank/DDBJ whole genome shotgun (WGS) entry which is preliminary data.</text>
</comment>
<dbReference type="InterPro" id="IPR036388">
    <property type="entry name" value="WH-like_DNA-bd_sf"/>
</dbReference>
<dbReference type="EMBL" id="MKEK01000001">
    <property type="protein sequence ID" value="OEY69913.1"/>
    <property type="molecule type" value="Genomic_DNA"/>
</dbReference>
<dbReference type="SMART" id="SM00862">
    <property type="entry name" value="Trans_reg_C"/>
    <property type="match status" value="1"/>
</dbReference>
<evidence type="ECO:0000256" key="1">
    <source>
        <dbReference type="ARBA" id="ARBA00023015"/>
    </source>
</evidence>
<evidence type="ECO:0000256" key="4">
    <source>
        <dbReference type="PROSITE-ProRule" id="PRU00169"/>
    </source>
</evidence>
<dbReference type="GO" id="GO:0006355">
    <property type="term" value="P:regulation of DNA-templated transcription"/>
    <property type="evidence" value="ECO:0007669"/>
    <property type="project" value="InterPro"/>
</dbReference>
<dbReference type="InterPro" id="IPR001789">
    <property type="entry name" value="Sig_transdc_resp-reg_receiver"/>
</dbReference>
<keyword evidence="9" id="KW-1185">Reference proteome</keyword>
<dbReference type="GO" id="GO:0005829">
    <property type="term" value="C:cytosol"/>
    <property type="evidence" value="ECO:0007669"/>
    <property type="project" value="TreeGrafter"/>
</dbReference>
<dbReference type="PROSITE" id="PS51755">
    <property type="entry name" value="OMPR_PHOB"/>
    <property type="match status" value="1"/>
</dbReference>
<dbReference type="Gene3D" id="1.10.10.10">
    <property type="entry name" value="Winged helix-like DNA-binding domain superfamily/Winged helix DNA-binding domain"/>
    <property type="match status" value="1"/>
</dbReference>
<dbReference type="Pfam" id="PF00072">
    <property type="entry name" value="Response_reg"/>
    <property type="match status" value="1"/>
</dbReference>
<keyword evidence="1" id="KW-0805">Transcription regulation</keyword>
<sequence length="225" mass="24725">MNLLLIEDSVSLRRSLKVGLENLGFTVDETGDGSEGLSMALMGEYDLMILDIMLPSLDGLSLLKTLRQQNKDIRVLLLSAKVQPDDRVLGLLSGADDYLTKPFSFDELHARLLCLMRRGTLTASDDIIALDALALNLQLKTLTAGAISIDLTPNEFKIIECLFSNQNKVITAEKLSTYLNGQYDAVSKNAIEAHLSSARKKVRAAGYELPIQTKRGFGYFVKSAL</sequence>
<dbReference type="Gene3D" id="3.40.50.2300">
    <property type="match status" value="1"/>
</dbReference>
<evidence type="ECO:0000313" key="8">
    <source>
        <dbReference type="EMBL" id="OEY69913.1"/>
    </source>
</evidence>
<keyword evidence="4" id="KW-0597">Phosphoprotein</keyword>
<accession>A0A1E7Q758</accession>
<keyword evidence="2 5" id="KW-0238">DNA-binding</keyword>
<dbReference type="PANTHER" id="PTHR48111:SF67">
    <property type="entry name" value="TRANSCRIPTIONAL REGULATORY PROTEIN TCTD"/>
    <property type="match status" value="1"/>
</dbReference>
<dbReference type="STRING" id="1628148.BI198_10305"/>
<dbReference type="InterPro" id="IPR011006">
    <property type="entry name" value="CheY-like_superfamily"/>
</dbReference>
<dbReference type="PROSITE" id="PS50110">
    <property type="entry name" value="RESPONSE_REGULATORY"/>
    <property type="match status" value="1"/>
</dbReference>
<dbReference type="InterPro" id="IPR001867">
    <property type="entry name" value="OmpR/PhoB-type_DNA-bd"/>
</dbReference>
<dbReference type="PANTHER" id="PTHR48111">
    <property type="entry name" value="REGULATOR OF RPOS"/>
    <property type="match status" value="1"/>
</dbReference>
<dbReference type="GO" id="GO:0032993">
    <property type="term" value="C:protein-DNA complex"/>
    <property type="evidence" value="ECO:0007669"/>
    <property type="project" value="TreeGrafter"/>
</dbReference>
<dbReference type="GO" id="GO:0000156">
    <property type="term" value="F:phosphorelay response regulator activity"/>
    <property type="evidence" value="ECO:0007669"/>
    <property type="project" value="TreeGrafter"/>
</dbReference>
<evidence type="ECO:0000313" key="9">
    <source>
        <dbReference type="Proteomes" id="UP000242258"/>
    </source>
</evidence>
<proteinExistence type="predicted"/>
<dbReference type="RefSeq" id="WP_070049482.1">
    <property type="nucleotide sequence ID" value="NZ_CBCSDO010000007.1"/>
</dbReference>
<feature type="modified residue" description="4-aspartylphosphate" evidence="4">
    <location>
        <position position="51"/>
    </location>
</feature>
<evidence type="ECO:0000259" key="7">
    <source>
        <dbReference type="PROSITE" id="PS51755"/>
    </source>
</evidence>
<feature type="DNA-binding region" description="OmpR/PhoB-type" evidence="5">
    <location>
        <begin position="125"/>
        <end position="223"/>
    </location>
</feature>
<dbReference type="GO" id="GO:0000976">
    <property type="term" value="F:transcription cis-regulatory region binding"/>
    <property type="evidence" value="ECO:0007669"/>
    <property type="project" value="TreeGrafter"/>
</dbReference>
<reference evidence="9" key="1">
    <citation type="submission" date="2016-09" db="EMBL/GenBank/DDBJ databases">
        <authorList>
            <person name="Wan X."/>
            <person name="Hou S."/>
        </authorList>
    </citation>
    <scope>NUCLEOTIDE SEQUENCE [LARGE SCALE GENOMIC DNA]</scope>
    <source>
        <strain evidence="9">KH87</strain>
    </source>
</reference>
<evidence type="ECO:0000256" key="5">
    <source>
        <dbReference type="PROSITE-ProRule" id="PRU01091"/>
    </source>
</evidence>
<dbReference type="OrthoDB" id="9802426at2"/>
<keyword evidence="3" id="KW-0804">Transcription</keyword>